<gene>
    <name evidence="1" type="ORF">HNR46_003308</name>
</gene>
<dbReference type="Proteomes" id="UP000557717">
    <property type="component" value="Unassembled WGS sequence"/>
</dbReference>
<evidence type="ECO:0000313" key="1">
    <source>
        <dbReference type="EMBL" id="MBB5353055.1"/>
    </source>
</evidence>
<dbReference type="PANTHER" id="PTHR33639">
    <property type="entry name" value="THIOL-DISULFIDE OXIDOREDUCTASE DCC"/>
    <property type="match status" value="1"/>
</dbReference>
<protein>
    <submittedName>
        <fullName evidence="1">Putative DCC family thiol-disulfide oxidoreductase YuxK</fullName>
    </submittedName>
</protein>
<name>A0A840V4V9_9BACT</name>
<reference evidence="1 2" key="1">
    <citation type="submission" date="2020-08" db="EMBL/GenBank/DDBJ databases">
        <title>Genomic Encyclopedia of Type Strains, Phase IV (KMG-IV): sequencing the most valuable type-strain genomes for metagenomic binning, comparative biology and taxonomic classification.</title>
        <authorList>
            <person name="Goeker M."/>
        </authorList>
    </citation>
    <scope>NUCLEOTIDE SEQUENCE [LARGE SCALE GENOMIC DNA]</scope>
    <source>
        <strain evidence="1 2">YC6886</strain>
    </source>
</reference>
<dbReference type="RefSeq" id="WP_246418148.1">
    <property type="nucleotide sequence ID" value="NZ_JACHFD010000019.1"/>
</dbReference>
<accession>A0A840V4V9</accession>
<organism evidence="1 2">
    <name type="scientific">Haloferula luteola</name>
    <dbReference type="NCBI Taxonomy" id="595692"/>
    <lineage>
        <taxon>Bacteria</taxon>
        <taxon>Pseudomonadati</taxon>
        <taxon>Verrucomicrobiota</taxon>
        <taxon>Verrucomicrobiia</taxon>
        <taxon>Verrucomicrobiales</taxon>
        <taxon>Verrucomicrobiaceae</taxon>
        <taxon>Haloferula</taxon>
    </lineage>
</organism>
<dbReference type="PANTHER" id="PTHR33639:SF2">
    <property type="entry name" value="DUF393 DOMAIN-CONTAINING PROTEIN"/>
    <property type="match status" value="1"/>
</dbReference>
<keyword evidence="2" id="KW-1185">Reference proteome</keyword>
<dbReference type="AlphaFoldDB" id="A0A840V4V9"/>
<dbReference type="GO" id="GO:0015035">
    <property type="term" value="F:protein-disulfide reductase activity"/>
    <property type="evidence" value="ECO:0007669"/>
    <property type="project" value="InterPro"/>
</dbReference>
<evidence type="ECO:0000313" key="2">
    <source>
        <dbReference type="Proteomes" id="UP000557717"/>
    </source>
</evidence>
<dbReference type="Pfam" id="PF04134">
    <property type="entry name" value="DCC1-like"/>
    <property type="match status" value="1"/>
</dbReference>
<dbReference type="InterPro" id="IPR052927">
    <property type="entry name" value="DCC_oxidoreductase"/>
</dbReference>
<comment type="caution">
    <text evidence="1">The sequence shown here is derived from an EMBL/GenBank/DDBJ whole genome shotgun (WGS) entry which is preliminary data.</text>
</comment>
<dbReference type="EMBL" id="JACHFD010000019">
    <property type="protein sequence ID" value="MBB5353055.1"/>
    <property type="molecule type" value="Genomic_DNA"/>
</dbReference>
<sequence length="199" mass="22555">MPTDRRLLNSVRHLPYRRRDSARLRHVVKQLEVMQIRQRLGHGTAHSNFPMVPAISTPLPAGHLNFHGDLFSIVHPSPSAPVIVRYDGSCLFCSRSVQLVAHLDRHDRVRFRALENGQDAGTMQLEIGDAILEHSDAVLALLSTLGAPWSAIAKGASFIPRSLRDAAYRWIARHRHHFKSRHCSVPDEEVRRRMLHADP</sequence>
<proteinExistence type="predicted"/>
<dbReference type="InterPro" id="IPR007263">
    <property type="entry name" value="DCC1-like"/>
</dbReference>